<dbReference type="EMBL" id="UYRT01078667">
    <property type="protein sequence ID" value="VDN19005.1"/>
    <property type="molecule type" value="Genomic_DNA"/>
</dbReference>
<sequence length="158" mass="17427">MDQTDNGNLMISEESNNQDAAARALLAQFCLPPQQSASRNEEMCAGDAANGFLERAVADLNRNNHDLLKQKVADLDIQLTYVSHQVTLLLNALHVPSCQCDICKPRYQNQIEMFKLLKENATLPAAAAVLSPDKDLSDKPPTDTTQNGFIEKQLCINN</sequence>
<gene>
    <name evidence="1" type="ORF">GPUH_LOCUS11610</name>
</gene>
<name>A0A183DSB9_9BILA</name>
<evidence type="ECO:0000313" key="3">
    <source>
        <dbReference type="WBParaSite" id="GPUH_0001162401-mRNA-1"/>
    </source>
</evidence>
<reference evidence="1 2" key="2">
    <citation type="submission" date="2018-11" db="EMBL/GenBank/DDBJ databases">
        <authorList>
            <consortium name="Pathogen Informatics"/>
        </authorList>
    </citation>
    <scope>NUCLEOTIDE SEQUENCE [LARGE SCALE GENOMIC DNA]</scope>
</reference>
<accession>A0A183DSB9</accession>
<reference evidence="3" key="1">
    <citation type="submission" date="2016-06" db="UniProtKB">
        <authorList>
            <consortium name="WormBaseParasite"/>
        </authorList>
    </citation>
    <scope>IDENTIFICATION</scope>
</reference>
<proteinExistence type="predicted"/>
<keyword evidence="2" id="KW-1185">Reference proteome</keyword>
<protein>
    <submittedName>
        <fullName evidence="3">Elf4 domain-containing protein</fullName>
    </submittedName>
</protein>
<dbReference type="Proteomes" id="UP000271098">
    <property type="component" value="Unassembled WGS sequence"/>
</dbReference>
<dbReference type="AlphaFoldDB" id="A0A183DSB9"/>
<evidence type="ECO:0000313" key="2">
    <source>
        <dbReference type="Proteomes" id="UP000271098"/>
    </source>
</evidence>
<evidence type="ECO:0000313" key="1">
    <source>
        <dbReference type="EMBL" id="VDN19005.1"/>
    </source>
</evidence>
<dbReference type="WBParaSite" id="GPUH_0001162401-mRNA-1">
    <property type="protein sequence ID" value="GPUH_0001162401-mRNA-1"/>
    <property type="gene ID" value="GPUH_0001162401"/>
</dbReference>
<organism evidence="3">
    <name type="scientific">Gongylonema pulchrum</name>
    <dbReference type="NCBI Taxonomy" id="637853"/>
    <lineage>
        <taxon>Eukaryota</taxon>
        <taxon>Metazoa</taxon>
        <taxon>Ecdysozoa</taxon>
        <taxon>Nematoda</taxon>
        <taxon>Chromadorea</taxon>
        <taxon>Rhabditida</taxon>
        <taxon>Spirurina</taxon>
        <taxon>Spiruromorpha</taxon>
        <taxon>Spiruroidea</taxon>
        <taxon>Gongylonematidae</taxon>
        <taxon>Gongylonema</taxon>
    </lineage>
</organism>